<evidence type="ECO:0000256" key="14">
    <source>
        <dbReference type="SAM" id="Phobius"/>
    </source>
</evidence>
<dbReference type="InterPro" id="IPR000276">
    <property type="entry name" value="GPCR_Rhodpsn"/>
</dbReference>
<keyword evidence="4 12" id="KW-0812">Transmembrane</keyword>
<dbReference type="Gene3D" id="1.20.1070.10">
    <property type="entry name" value="Rhodopsin 7-helix transmembrane proteins"/>
    <property type="match status" value="2"/>
</dbReference>
<keyword evidence="11 12" id="KW-0807">Transducer</keyword>
<name>T1KXM1_TETUR</name>
<feature type="transmembrane region" description="Helical" evidence="14">
    <location>
        <begin position="258"/>
        <end position="279"/>
    </location>
</feature>
<evidence type="ECO:0000313" key="16">
    <source>
        <dbReference type="EnsemblMetazoa" id="tetur26g00650.1"/>
    </source>
</evidence>
<evidence type="ECO:0000256" key="5">
    <source>
        <dbReference type="ARBA" id="ARBA00022989"/>
    </source>
</evidence>
<evidence type="ECO:0000256" key="12">
    <source>
        <dbReference type="RuleBase" id="RU000688"/>
    </source>
</evidence>
<protein>
    <recommendedName>
        <fullName evidence="15">G-protein coupled receptors family 1 profile domain-containing protein</fullName>
    </recommendedName>
</protein>
<evidence type="ECO:0000256" key="9">
    <source>
        <dbReference type="ARBA" id="ARBA00023170"/>
    </source>
</evidence>
<dbReference type="GO" id="GO:0001607">
    <property type="term" value="F:neuromedin U receptor activity"/>
    <property type="evidence" value="ECO:0007669"/>
    <property type="project" value="InterPro"/>
</dbReference>
<comment type="similarity">
    <text evidence="2 12">Belongs to the G-protein coupled receptor 1 family.</text>
</comment>
<evidence type="ECO:0000256" key="11">
    <source>
        <dbReference type="ARBA" id="ARBA00023224"/>
    </source>
</evidence>
<evidence type="ECO:0000256" key="7">
    <source>
        <dbReference type="ARBA" id="ARBA00023136"/>
    </source>
</evidence>
<feature type="transmembrane region" description="Helical" evidence="14">
    <location>
        <begin position="439"/>
        <end position="463"/>
    </location>
</feature>
<reference evidence="16" key="2">
    <citation type="submission" date="2015-06" db="UniProtKB">
        <authorList>
            <consortium name="EnsemblMetazoa"/>
        </authorList>
    </citation>
    <scope>IDENTIFICATION</scope>
</reference>
<feature type="region of interest" description="Disordered" evidence="13">
    <location>
        <begin position="312"/>
        <end position="346"/>
    </location>
</feature>
<feature type="transmembrane region" description="Helical" evidence="14">
    <location>
        <begin position="483"/>
        <end position="508"/>
    </location>
</feature>
<dbReference type="PANTHER" id="PTHR24243:SF208">
    <property type="entry name" value="PYROKININ-1 RECEPTOR"/>
    <property type="match status" value="1"/>
</dbReference>
<evidence type="ECO:0000313" key="17">
    <source>
        <dbReference type="Proteomes" id="UP000015104"/>
    </source>
</evidence>
<keyword evidence="3" id="KW-1003">Cell membrane</keyword>
<feature type="transmembrane region" description="Helical" evidence="14">
    <location>
        <begin position="78"/>
        <end position="105"/>
    </location>
</feature>
<feature type="domain" description="G-protein coupled receptors family 1 profile" evidence="15">
    <location>
        <begin position="96"/>
        <end position="506"/>
    </location>
</feature>
<accession>T1KXM1</accession>
<evidence type="ECO:0000256" key="13">
    <source>
        <dbReference type="SAM" id="MobiDB-lite"/>
    </source>
</evidence>
<evidence type="ECO:0000256" key="4">
    <source>
        <dbReference type="ARBA" id="ARBA00022692"/>
    </source>
</evidence>
<dbReference type="InterPro" id="IPR005390">
    <property type="entry name" value="NeuromedU_rcpt"/>
</dbReference>
<feature type="transmembrane region" description="Helical" evidence="14">
    <location>
        <begin position="117"/>
        <end position="141"/>
    </location>
</feature>
<dbReference type="EnsemblMetazoa" id="tetur26g00650.1">
    <property type="protein sequence ID" value="tetur26g00650.1"/>
    <property type="gene ID" value="tetur26g00650"/>
</dbReference>
<organism evidence="16 17">
    <name type="scientific">Tetranychus urticae</name>
    <name type="common">Two-spotted spider mite</name>
    <dbReference type="NCBI Taxonomy" id="32264"/>
    <lineage>
        <taxon>Eukaryota</taxon>
        <taxon>Metazoa</taxon>
        <taxon>Ecdysozoa</taxon>
        <taxon>Arthropoda</taxon>
        <taxon>Chelicerata</taxon>
        <taxon>Arachnida</taxon>
        <taxon>Acari</taxon>
        <taxon>Acariformes</taxon>
        <taxon>Trombidiformes</taxon>
        <taxon>Prostigmata</taxon>
        <taxon>Eleutherengona</taxon>
        <taxon>Raphignathae</taxon>
        <taxon>Tetranychoidea</taxon>
        <taxon>Tetranychidae</taxon>
        <taxon>Tetranychus</taxon>
    </lineage>
</organism>
<keyword evidence="8" id="KW-1015">Disulfide bond</keyword>
<dbReference type="AlphaFoldDB" id="T1KXM1"/>
<dbReference type="PROSITE" id="PS50262">
    <property type="entry name" value="G_PROTEIN_RECEP_F1_2"/>
    <property type="match status" value="1"/>
</dbReference>
<evidence type="ECO:0000256" key="3">
    <source>
        <dbReference type="ARBA" id="ARBA00022475"/>
    </source>
</evidence>
<keyword evidence="6 12" id="KW-0297">G-protein coupled receptor</keyword>
<sequence length="583" mass="65879">MEPNDLIENLILPTTMSPFLLINSRSSSSSRFSDYIQPSSTLYIDESSSSLLLPTSTSNPTQTNSTDQESRWLQSEPLLIPVTVLYILILLAGVIGNISTCIVIARNKYMRTATNYYLFSLAISDLLLLICGLPQELYLLWRRRPYIFGEFFCIIRGLSSETSSNASVLTITAFTIERYLAICHPLKAHTMSKLSRVIRLIIFIWICALLGALPLALQFGLKYDENIIDGSSSISAIESTAECTVISPIKHSFAISSLIFFIIPSLLLTVLYLSIGLHLRQSEALKRNQPDKCNCCSWFKCRSQLLKSATQGLRHSPSIHSNNVGEDENEQEEDEGDNNNCESKKSVHSSNNFVLAKYHTTLLTRSSSLYSKFKPSPPCIRYTDSRSPSNHHLHNTNPHHHSHNKHNNQTHLHHSHYPHHHYHNESSASSSSRRAVIKMLVFSPFHRFLVAVVVAFFMCWAPFHAQRLMATYASGSTQAEIVIYNLLTYISGITYYLSTTINPVLYSIMSIKFRSAFKETLGSCCRKSTSDSDLDCRNGSENHSNIQPDSTPLYWEAQMYNRVRIPEINNKITKTIMVQDSTI</sequence>
<evidence type="ECO:0000256" key="8">
    <source>
        <dbReference type="ARBA" id="ARBA00023157"/>
    </source>
</evidence>
<dbReference type="Pfam" id="PF00001">
    <property type="entry name" value="7tm_1"/>
    <property type="match status" value="1"/>
</dbReference>
<dbReference type="Proteomes" id="UP000015104">
    <property type="component" value="Unassembled WGS sequence"/>
</dbReference>
<feature type="compositionally biased region" description="Polar residues" evidence="13">
    <location>
        <begin position="312"/>
        <end position="321"/>
    </location>
</feature>
<comment type="subcellular location">
    <subcellularLocation>
        <location evidence="1">Cell membrane</location>
        <topology evidence="1">Multi-pass membrane protein</topology>
    </subcellularLocation>
</comment>
<dbReference type="GO" id="GO:0005886">
    <property type="term" value="C:plasma membrane"/>
    <property type="evidence" value="ECO:0007669"/>
    <property type="project" value="UniProtKB-SubCell"/>
</dbReference>
<feature type="compositionally biased region" description="Acidic residues" evidence="13">
    <location>
        <begin position="325"/>
        <end position="337"/>
    </location>
</feature>
<feature type="transmembrane region" description="Helical" evidence="14">
    <location>
        <begin position="197"/>
        <end position="217"/>
    </location>
</feature>
<reference evidence="17" key="1">
    <citation type="submission" date="2011-08" db="EMBL/GenBank/DDBJ databases">
        <authorList>
            <person name="Rombauts S."/>
        </authorList>
    </citation>
    <scope>NUCLEOTIDE SEQUENCE</scope>
    <source>
        <strain evidence="17">London</strain>
    </source>
</reference>
<evidence type="ECO:0000256" key="6">
    <source>
        <dbReference type="ARBA" id="ARBA00023040"/>
    </source>
</evidence>
<evidence type="ECO:0000256" key="1">
    <source>
        <dbReference type="ARBA" id="ARBA00004651"/>
    </source>
</evidence>
<keyword evidence="17" id="KW-1185">Reference proteome</keyword>
<dbReference type="PRINTS" id="PR01565">
    <property type="entry name" value="NEUROMEDINUR"/>
</dbReference>
<keyword evidence="9 12" id="KW-0675">Receptor</keyword>
<dbReference type="PANTHER" id="PTHR24243">
    <property type="entry name" value="G-PROTEIN COUPLED RECEPTOR"/>
    <property type="match status" value="1"/>
</dbReference>
<keyword evidence="10" id="KW-0325">Glycoprotein</keyword>
<proteinExistence type="inferred from homology"/>
<dbReference type="PROSITE" id="PS00237">
    <property type="entry name" value="G_PROTEIN_RECEP_F1_1"/>
    <property type="match status" value="1"/>
</dbReference>
<dbReference type="PRINTS" id="PR00237">
    <property type="entry name" value="GPCRRHODOPSN"/>
</dbReference>
<dbReference type="InterPro" id="IPR017452">
    <property type="entry name" value="GPCR_Rhodpsn_7TM"/>
</dbReference>
<dbReference type="EMBL" id="CAEY01000696">
    <property type="status" value="NOT_ANNOTATED_CDS"/>
    <property type="molecule type" value="Genomic_DNA"/>
</dbReference>
<dbReference type="SUPFAM" id="SSF81321">
    <property type="entry name" value="Family A G protein-coupled receptor-like"/>
    <property type="match status" value="1"/>
</dbReference>
<keyword evidence="7 14" id="KW-0472">Membrane</keyword>
<keyword evidence="5 14" id="KW-1133">Transmembrane helix</keyword>
<evidence type="ECO:0000259" key="15">
    <source>
        <dbReference type="PROSITE" id="PS50262"/>
    </source>
</evidence>
<feature type="compositionally biased region" description="Basic residues" evidence="13">
    <location>
        <begin position="389"/>
        <end position="422"/>
    </location>
</feature>
<dbReference type="eggNOG" id="KOG3656">
    <property type="taxonomic scope" value="Eukaryota"/>
</dbReference>
<feature type="region of interest" description="Disordered" evidence="13">
    <location>
        <begin position="384"/>
        <end position="428"/>
    </location>
</feature>
<dbReference type="HOGENOM" id="CLU_467986_0_0_1"/>
<evidence type="ECO:0000256" key="10">
    <source>
        <dbReference type="ARBA" id="ARBA00023180"/>
    </source>
</evidence>
<dbReference type="STRING" id="32264.T1KXM1"/>
<evidence type="ECO:0000256" key="2">
    <source>
        <dbReference type="ARBA" id="ARBA00010663"/>
    </source>
</evidence>